<evidence type="ECO:0000256" key="3">
    <source>
        <dbReference type="ARBA" id="ARBA00022553"/>
    </source>
</evidence>
<dbReference type="SUPFAM" id="SSF55874">
    <property type="entry name" value="ATPase domain of HSP90 chaperone/DNA topoisomerase II/histidine kinase"/>
    <property type="match status" value="1"/>
</dbReference>
<keyword evidence="5" id="KW-0418">Kinase</keyword>
<dbReference type="Gene3D" id="3.30.450.20">
    <property type="entry name" value="PAS domain"/>
    <property type="match status" value="3"/>
</dbReference>
<dbReference type="EC" id="2.7.13.3" evidence="2"/>
<evidence type="ECO:0000256" key="2">
    <source>
        <dbReference type="ARBA" id="ARBA00012438"/>
    </source>
</evidence>
<feature type="domain" description="PAS" evidence="7">
    <location>
        <begin position="255"/>
        <end position="328"/>
    </location>
</feature>
<dbReference type="SMART" id="SM00091">
    <property type="entry name" value="PAS"/>
    <property type="match status" value="2"/>
</dbReference>
<dbReference type="PANTHER" id="PTHR43304">
    <property type="entry name" value="PHYTOCHROME-LIKE PROTEIN CPH1"/>
    <property type="match status" value="1"/>
</dbReference>
<dbReference type="PRINTS" id="PR00344">
    <property type="entry name" value="BCTRLSENSOR"/>
</dbReference>
<evidence type="ECO:0000259" key="8">
    <source>
        <dbReference type="PROSITE" id="PS50113"/>
    </source>
</evidence>
<dbReference type="AlphaFoldDB" id="A0A7L5E0K3"/>
<evidence type="ECO:0000256" key="1">
    <source>
        <dbReference type="ARBA" id="ARBA00000085"/>
    </source>
</evidence>
<evidence type="ECO:0000259" key="7">
    <source>
        <dbReference type="PROSITE" id="PS50112"/>
    </source>
</evidence>
<proteinExistence type="predicted"/>
<dbReference type="InterPro" id="IPR005467">
    <property type="entry name" value="His_kinase_dom"/>
</dbReference>
<dbReference type="CDD" id="cd00130">
    <property type="entry name" value="PAS"/>
    <property type="match status" value="2"/>
</dbReference>
<evidence type="ECO:0000256" key="4">
    <source>
        <dbReference type="ARBA" id="ARBA00022679"/>
    </source>
</evidence>
<name>A0A7L5E0K3_9BACT</name>
<gene>
    <name evidence="9" type="ORF">HH216_25450</name>
</gene>
<dbReference type="InterPro" id="IPR036890">
    <property type="entry name" value="HATPase_C_sf"/>
</dbReference>
<evidence type="ECO:0000256" key="5">
    <source>
        <dbReference type="ARBA" id="ARBA00022777"/>
    </source>
</evidence>
<dbReference type="Proteomes" id="UP000501128">
    <property type="component" value="Plasmid unnamed2"/>
</dbReference>
<evidence type="ECO:0000313" key="10">
    <source>
        <dbReference type="Proteomes" id="UP000501128"/>
    </source>
</evidence>
<dbReference type="KEGG" id="srho:HH216_25450"/>
<evidence type="ECO:0000313" key="9">
    <source>
        <dbReference type="EMBL" id="QJD81707.1"/>
    </source>
</evidence>
<dbReference type="NCBIfam" id="TIGR00229">
    <property type="entry name" value="sensory_box"/>
    <property type="match status" value="2"/>
</dbReference>
<dbReference type="InterPro" id="IPR052162">
    <property type="entry name" value="Sensor_kinase/Photoreceptor"/>
</dbReference>
<dbReference type="Gene3D" id="3.30.565.10">
    <property type="entry name" value="Histidine kinase-like ATPase, C-terminal domain"/>
    <property type="match status" value="1"/>
</dbReference>
<sequence length="614" mass="70603">MQTKIDLYQKTVPLAQLGIWEHNLLTGELYWNTIVRAIYEVAADFTPSLKQTLQFYPDKEAVRGLINQVLQTHQPKTGVFQLQAISGRVKWVRLRANVHLERDVCTTIHGTLEDITQERASIQANLAQEQQFHQAFDFAPIGMALVSLAGNWLKANDSLCQLLGYTEAELRQITFQEITFGDDLASDLNQMHRLLAGTIDRYSIEKRYIHKRGQLIWTLLHVSLVRDQQNTPLYFVSQIKDISERKNYIELLQWQRQRLDNIIQSTGVGTWEWDVPSDNVICNPRASAIVGYDPDELSDCQMTAWHKLIHPDDQLANTQLLTQCFQHQMDFYVSECRMRHKDGYWIWVEIRGKVMEWTSSGQPRFMLGTYLDIHARRSLQEEQRKTLTVVSNQNSRLLNFAHIVSHNLRSHAGNIQMLTDMLIQEVDEQERQEYITMLQLNATNLQETLLHLNEVINVQAVDKRSKKPVGLRHEVERILTILSEPLRQVEAQVQTEISEQLVVHYDPAYLESVLLNLVSNCIKYRHPDRVLSIRLVALPVAEGHQLQVIDNGVGIDLKRHGHKLFGMYKTFHGNADARGIGLFLIKHQIEAMAGQLSVESQVNAGTTFTVTIQA</sequence>
<dbReference type="InterPro" id="IPR000700">
    <property type="entry name" value="PAS-assoc_C"/>
</dbReference>
<feature type="domain" description="PAC" evidence="8">
    <location>
        <begin position="332"/>
        <end position="385"/>
    </location>
</feature>
<dbReference type="SUPFAM" id="SSF55785">
    <property type="entry name" value="PYP-like sensor domain (PAS domain)"/>
    <property type="match status" value="3"/>
</dbReference>
<dbReference type="Pfam" id="PF08447">
    <property type="entry name" value="PAS_3"/>
    <property type="match status" value="2"/>
</dbReference>
<protein>
    <recommendedName>
        <fullName evidence="2">histidine kinase</fullName>
        <ecNumber evidence="2">2.7.13.3</ecNumber>
    </recommendedName>
</protein>
<dbReference type="SMART" id="SM00387">
    <property type="entry name" value="HATPase_c"/>
    <property type="match status" value="1"/>
</dbReference>
<organism evidence="9 10">
    <name type="scientific">Spirosoma rhododendri</name>
    <dbReference type="NCBI Taxonomy" id="2728024"/>
    <lineage>
        <taxon>Bacteria</taxon>
        <taxon>Pseudomonadati</taxon>
        <taxon>Bacteroidota</taxon>
        <taxon>Cytophagia</taxon>
        <taxon>Cytophagales</taxon>
        <taxon>Cytophagaceae</taxon>
        <taxon>Spirosoma</taxon>
    </lineage>
</organism>
<geneLocation type="plasmid" evidence="9 10">
    <name>unnamed2</name>
</geneLocation>
<dbReference type="PROSITE" id="PS50113">
    <property type="entry name" value="PAC"/>
    <property type="match status" value="2"/>
</dbReference>
<dbReference type="InterPro" id="IPR013655">
    <property type="entry name" value="PAS_fold_3"/>
</dbReference>
<keyword evidence="4" id="KW-0808">Transferase</keyword>
<comment type="catalytic activity">
    <reaction evidence="1">
        <text>ATP + protein L-histidine = ADP + protein N-phospho-L-histidine.</text>
        <dbReference type="EC" id="2.7.13.3"/>
    </reaction>
</comment>
<dbReference type="PROSITE" id="PS50109">
    <property type="entry name" value="HIS_KIN"/>
    <property type="match status" value="1"/>
</dbReference>
<keyword evidence="3" id="KW-0597">Phosphoprotein</keyword>
<dbReference type="InterPro" id="IPR000014">
    <property type="entry name" value="PAS"/>
</dbReference>
<dbReference type="RefSeq" id="WP_169553724.1">
    <property type="nucleotide sequence ID" value="NZ_CP051679.1"/>
</dbReference>
<keyword evidence="9" id="KW-0614">Plasmid</keyword>
<dbReference type="EMBL" id="CP051679">
    <property type="protein sequence ID" value="QJD81707.1"/>
    <property type="molecule type" value="Genomic_DNA"/>
</dbReference>
<dbReference type="InterPro" id="IPR003594">
    <property type="entry name" value="HATPase_dom"/>
</dbReference>
<evidence type="ECO:0000259" key="6">
    <source>
        <dbReference type="PROSITE" id="PS50109"/>
    </source>
</evidence>
<keyword evidence="10" id="KW-1185">Reference proteome</keyword>
<feature type="domain" description="Histidine kinase" evidence="6">
    <location>
        <begin position="403"/>
        <end position="614"/>
    </location>
</feature>
<accession>A0A7L5E0K3</accession>
<dbReference type="GO" id="GO:0004673">
    <property type="term" value="F:protein histidine kinase activity"/>
    <property type="evidence" value="ECO:0007669"/>
    <property type="project" value="UniProtKB-EC"/>
</dbReference>
<dbReference type="PROSITE" id="PS50112">
    <property type="entry name" value="PAS"/>
    <property type="match status" value="2"/>
</dbReference>
<reference evidence="9 10" key="1">
    <citation type="submission" date="2020-04" db="EMBL/GenBank/DDBJ databases">
        <title>Genome sequencing of novel species.</title>
        <authorList>
            <person name="Heo J."/>
            <person name="Kim S.-J."/>
            <person name="Kim J.-S."/>
            <person name="Hong S.-B."/>
            <person name="Kwon S.-W."/>
        </authorList>
    </citation>
    <scope>NUCLEOTIDE SEQUENCE [LARGE SCALE GENOMIC DNA]</scope>
    <source>
        <strain evidence="9 10">CJU-R4</strain>
        <plasmid evidence="9 10">unnamed2</plasmid>
    </source>
</reference>
<feature type="domain" description="PAC" evidence="8">
    <location>
        <begin position="202"/>
        <end position="254"/>
    </location>
</feature>
<dbReference type="InterPro" id="IPR001610">
    <property type="entry name" value="PAC"/>
</dbReference>
<dbReference type="PANTHER" id="PTHR43304:SF1">
    <property type="entry name" value="PAC DOMAIN-CONTAINING PROTEIN"/>
    <property type="match status" value="1"/>
</dbReference>
<dbReference type="InterPro" id="IPR035965">
    <property type="entry name" value="PAS-like_dom_sf"/>
</dbReference>
<dbReference type="SMART" id="SM00086">
    <property type="entry name" value="PAC"/>
    <property type="match status" value="3"/>
</dbReference>
<dbReference type="InterPro" id="IPR004358">
    <property type="entry name" value="Sig_transdc_His_kin-like_C"/>
</dbReference>
<feature type="domain" description="PAS" evidence="7">
    <location>
        <begin position="128"/>
        <end position="198"/>
    </location>
</feature>
<dbReference type="Pfam" id="PF02518">
    <property type="entry name" value="HATPase_c"/>
    <property type="match status" value="1"/>
</dbReference>